<reference evidence="2 3" key="1">
    <citation type="submission" date="2018-01" db="EMBL/GenBank/DDBJ databases">
        <title>Comparison of the Chinese Bamboo Partridge and Red Junglefowl genome sequences highlights the importance of demography in genome evolution.</title>
        <authorList>
            <person name="Tiley G.P."/>
            <person name="Kimball R.T."/>
            <person name="Braun E.L."/>
            <person name="Burleigh J.G."/>
        </authorList>
    </citation>
    <scope>NUCLEOTIDE SEQUENCE [LARGE SCALE GENOMIC DNA]</scope>
    <source>
        <strain evidence="2">RTK389</strain>
        <tissue evidence="2">Blood</tissue>
    </source>
</reference>
<dbReference type="InterPro" id="IPR026123">
    <property type="entry name" value="STIL"/>
</dbReference>
<dbReference type="EMBL" id="PPHD01055879">
    <property type="protein sequence ID" value="POI22670.1"/>
    <property type="molecule type" value="Genomic_DNA"/>
</dbReference>
<feature type="domain" description="STIL N-terminal" evidence="1">
    <location>
        <begin position="18"/>
        <end position="74"/>
    </location>
</feature>
<dbReference type="GO" id="GO:0031023">
    <property type="term" value="P:microtubule organizing center organization"/>
    <property type="evidence" value="ECO:0007669"/>
    <property type="project" value="TreeGrafter"/>
</dbReference>
<dbReference type="GO" id="GO:0071539">
    <property type="term" value="P:protein localization to centrosome"/>
    <property type="evidence" value="ECO:0007669"/>
    <property type="project" value="TreeGrafter"/>
</dbReference>
<dbReference type="OrthoDB" id="76173at2759"/>
<evidence type="ECO:0000313" key="3">
    <source>
        <dbReference type="Proteomes" id="UP000237246"/>
    </source>
</evidence>
<dbReference type="GO" id="GO:0007052">
    <property type="term" value="P:mitotic spindle organization"/>
    <property type="evidence" value="ECO:0007669"/>
    <property type="project" value="TreeGrafter"/>
</dbReference>
<protein>
    <recommendedName>
        <fullName evidence="1">STIL N-terminal domain-containing protein</fullName>
    </recommendedName>
</protein>
<dbReference type="Proteomes" id="UP000237246">
    <property type="component" value="Unassembled WGS sequence"/>
</dbReference>
<keyword evidence="3" id="KW-1185">Reference proteome</keyword>
<organism evidence="2 3">
    <name type="scientific">Bambusicola thoracicus</name>
    <name type="common">Chinese bamboo-partridge</name>
    <name type="synonym">Perdix thoracica</name>
    <dbReference type="NCBI Taxonomy" id="9083"/>
    <lineage>
        <taxon>Eukaryota</taxon>
        <taxon>Metazoa</taxon>
        <taxon>Chordata</taxon>
        <taxon>Craniata</taxon>
        <taxon>Vertebrata</taxon>
        <taxon>Euteleostomi</taxon>
        <taxon>Archelosauria</taxon>
        <taxon>Archosauria</taxon>
        <taxon>Dinosauria</taxon>
        <taxon>Saurischia</taxon>
        <taxon>Theropoda</taxon>
        <taxon>Coelurosauria</taxon>
        <taxon>Aves</taxon>
        <taxon>Neognathae</taxon>
        <taxon>Galloanserae</taxon>
        <taxon>Galliformes</taxon>
        <taxon>Phasianidae</taxon>
        <taxon>Perdicinae</taxon>
        <taxon>Bambusicola</taxon>
    </lineage>
</organism>
<dbReference type="GO" id="GO:0007224">
    <property type="term" value="P:smoothened signaling pathway"/>
    <property type="evidence" value="ECO:0007669"/>
    <property type="project" value="TreeGrafter"/>
</dbReference>
<accession>A0A2P4SEX5</accession>
<dbReference type="PANTHER" id="PTHR15128:SF0">
    <property type="entry name" value="SCL-INTERRUPTING LOCUS PROTEIN"/>
    <property type="match status" value="1"/>
</dbReference>
<dbReference type="Pfam" id="PF15253">
    <property type="entry name" value="STIL_N"/>
    <property type="match status" value="2"/>
</dbReference>
<dbReference type="InterPro" id="IPR057731">
    <property type="entry name" value="STIL_N"/>
</dbReference>
<comment type="caution">
    <text evidence="2">The sequence shown here is derived from an EMBL/GenBank/DDBJ whole genome shotgun (WGS) entry which is preliminary data.</text>
</comment>
<sequence>PVPDRMVPFSFPLSKHALWDPLPMGDAIGSHVAYYRNPKLSVMEKPLRLAYRHAKQSDKKPFACFLLGTLTVDEGNFKYQDLRDTLCRKDSLDLSKLLTVRAHIVFTENLDNLNFSFYWASVTAANVLEYTPVKSVPIIPTALARNLNSPMNIAQVQGTYKCGYLTMDQTRKLLLLLESDPKAYALPLVGV</sequence>
<dbReference type="PANTHER" id="PTHR15128">
    <property type="entry name" value="TAL1 SCL INTERRUPTING LOCUS"/>
    <property type="match status" value="1"/>
</dbReference>
<proteinExistence type="predicted"/>
<evidence type="ECO:0000259" key="1">
    <source>
        <dbReference type="Pfam" id="PF15253"/>
    </source>
</evidence>
<evidence type="ECO:0000313" key="2">
    <source>
        <dbReference type="EMBL" id="POI22670.1"/>
    </source>
</evidence>
<feature type="non-terminal residue" evidence="2">
    <location>
        <position position="1"/>
    </location>
</feature>
<feature type="domain" description="STIL N-terminal" evidence="1">
    <location>
        <begin position="78"/>
        <end position="191"/>
    </location>
</feature>
<gene>
    <name evidence="2" type="ORF">CIB84_013581</name>
</gene>
<dbReference type="AlphaFoldDB" id="A0A2P4SEX5"/>
<dbReference type="GO" id="GO:0005815">
    <property type="term" value="C:microtubule organizing center"/>
    <property type="evidence" value="ECO:0007669"/>
    <property type="project" value="TreeGrafter"/>
</dbReference>
<name>A0A2P4SEX5_BAMTH</name>